<dbReference type="Proteomes" id="UP000184184">
    <property type="component" value="Unassembled WGS sequence"/>
</dbReference>
<dbReference type="InterPro" id="IPR053144">
    <property type="entry name" value="Acetyltransferase_Butenolide"/>
</dbReference>
<keyword evidence="3" id="KW-1185">Reference proteome</keyword>
<dbReference type="STRING" id="1027249.SAMN05216179_0241"/>
<dbReference type="CDD" id="cd04301">
    <property type="entry name" value="NAT_SF"/>
    <property type="match status" value="1"/>
</dbReference>
<dbReference type="InterPro" id="IPR000182">
    <property type="entry name" value="GNAT_dom"/>
</dbReference>
<dbReference type="SUPFAM" id="SSF55729">
    <property type="entry name" value="Acyl-CoA N-acyltransferases (Nat)"/>
    <property type="match status" value="1"/>
</dbReference>
<dbReference type="InterPro" id="IPR016181">
    <property type="entry name" value="Acyl_CoA_acyltransferase"/>
</dbReference>
<evidence type="ECO:0000313" key="3">
    <source>
        <dbReference type="Proteomes" id="UP000184184"/>
    </source>
</evidence>
<accession>A0A1M7J3N0</accession>
<dbReference type="PROSITE" id="PS51186">
    <property type="entry name" value="GNAT"/>
    <property type="match status" value="1"/>
</dbReference>
<dbReference type="Gene3D" id="3.40.630.30">
    <property type="match status" value="1"/>
</dbReference>
<sequence>MEVYKDEFLISDDRTLINIQTVYNLLSPTYWAKDRSIKTIEKSIENSYVFGVYHNNNQIGFGRIVSDQAVFSWILDVVINSNYQGKGIGTWLIECMIQHPDLINTKFALATKDAHDFYRKFNFKEKDCMIKK</sequence>
<feature type="domain" description="N-acetyltransferase" evidence="1">
    <location>
        <begin position="8"/>
        <end position="132"/>
    </location>
</feature>
<keyword evidence="2" id="KW-0808">Transferase</keyword>
<proteinExistence type="predicted"/>
<dbReference type="EMBL" id="FRCZ01000001">
    <property type="protein sequence ID" value="SHM47605.1"/>
    <property type="molecule type" value="Genomic_DNA"/>
</dbReference>
<dbReference type="RefSeq" id="WP_073198887.1">
    <property type="nucleotide sequence ID" value="NZ_FRCZ01000001.1"/>
</dbReference>
<dbReference type="OrthoDB" id="3216107at2"/>
<name>A0A1M7J3N0_9BACI</name>
<organism evidence="2 3">
    <name type="scientific">Gracilibacillus kekensis</name>
    <dbReference type="NCBI Taxonomy" id="1027249"/>
    <lineage>
        <taxon>Bacteria</taxon>
        <taxon>Bacillati</taxon>
        <taxon>Bacillota</taxon>
        <taxon>Bacilli</taxon>
        <taxon>Bacillales</taxon>
        <taxon>Bacillaceae</taxon>
        <taxon>Gracilibacillus</taxon>
    </lineage>
</organism>
<evidence type="ECO:0000313" key="2">
    <source>
        <dbReference type="EMBL" id="SHM47605.1"/>
    </source>
</evidence>
<gene>
    <name evidence="2" type="ORF">SAMN05216179_0241</name>
</gene>
<dbReference type="GO" id="GO:0016747">
    <property type="term" value="F:acyltransferase activity, transferring groups other than amino-acyl groups"/>
    <property type="evidence" value="ECO:0007669"/>
    <property type="project" value="InterPro"/>
</dbReference>
<dbReference type="Pfam" id="PF13508">
    <property type="entry name" value="Acetyltransf_7"/>
    <property type="match status" value="1"/>
</dbReference>
<evidence type="ECO:0000259" key="1">
    <source>
        <dbReference type="PROSITE" id="PS51186"/>
    </source>
</evidence>
<dbReference type="PANTHER" id="PTHR43233:SF1">
    <property type="entry name" value="FAMILY N-ACETYLTRANSFERASE, PUTATIVE (AFU_ORTHOLOGUE AFUA_6G03350)-RELATED"/>
    <property type="match status" value="1"/>
</dbReference>
<dbReference type="AlphaFoldDB" id="A0A1M7J3N0"/>
<reference evidence="2 3" key="1">
    <citation type="submission" date="2016-11" db="EMBL/GenBank/DDBJ databases">
        <authorList>
            <person name="Jaros S."/>
            <person name="Januszkiewicz K."/>
            <person name="Wedrychowicz H."/>
        </authorList>
    </citation>
    <scope>NUCLEOTIDE SEQUENCE [LARGE SCALE GENOMIC DNA]</scope>
    <source>
        <strain evidence="2 3">CGMCC 1.10681</strain>
    </source>
</reference>
<dbReference type="PANTHER" id="PTHR43233">
    <property type="entry name" value="FAMILY N-ACETYLTRANSFERASE, PUTATIVE (AFU_ORTHOLOGUE AFUA_6G03350)-RELATED"/>
    <property type="match status" value="1"/>
</dbReference>
<protein>
    <submittedName>
        <fullName evidence="2">Acetyltransferase (GNAT) domain-containing protein</fullName>
    </submittedName>
</protein>